<evidence type="ECO:0000256" key="7">
    <source>
        <dbReference type="ARBA" id="ARBA00022989"/>
    </source>
</evidence>
<keyword evidence="5" id="KW-0547">Nucleotide-binding</keyword>
<proteinExistence type="predicted"/>
<gene>
    <name evidence="12" type="ORF">BSA145_16210</name>
</gene>
<name>A0A1L6ZL71_BACIA</name>
<keyword evidence="4 9" id="KW-0812">Transmembrane</keyword>
<organism evidence="12 13">
    <name type="scientific">Bacillus safensis</name>
    <dbReference type="NCBI Taxonomy" id="561879"/>
    <lineage>
        <taxon>Bacteria</taxon>
        <taxon>Bacillati</taxon>
        <taxon>Bacillota</taxon>
        <taxon>Bacilli</taxon>
        <taxon>Bacillales</taxon>
        <taxon>Bacillaceae</taxon>
        <taxon>Bacillus</taxon>
    </lineage>
</organism>
<dbReference type="EMBL" id="CP015607">
    <property type="protein sequence ID" value="APT47276.1"/>
    <property type="molecule type" value="Genomic_DNA"/>
</dbReference>
<dbReference type="PANTHER" id="PTHR43394">
    <property type="entry name" value="ATP-DEPENDENT PERMEASE MDL1, MITOCHONDRIAL"/>
    <property type="match status" value="1"/>
</dbReference>
<evidence type="ECO:0000256" key="3">
    <source>
        <dbReference type="ARBA" id="ARBA00022475"/>
    </source>
</evidence>
<evidence type="ECO:0000256" key="9">
    <source>
        <dbReference type="SAM" id="Phobius"/>
    </source>
</evidence>
<dbReference type="PROSITE" id="PS50929">
    <property type="entry name" value="ABC_TM1F"/>
    <property type="match status" value="1"/>
</dbReference>
<evidence type="ECO:0000256" key="8">
    <source>
        <dbReference type="ARBA" id="ARBA00023136"/>
    </source>
</evidence>
<dbReference type="GO" id="GO:0016887">
    <property type="term" value="F:ATP hydrolysis activity"/>
    <property type="evidence" value="ECO:0007669"/>
    <property type="project" value="InterPro"/>
</dbReference>
<feature type="transmembrane region" description="Helical" evidence="9">
    <location>
        <begin position="251"/>
        <end position="279"/>
    </location>
</feature>
<dbReference type="Proteomes" id="UP000185426">
    <property type="component" value="Chromosome"/>
</dbReference>
<dbReference type="InterPro" id="IPR017871">
    <property type="entry name" value="ABC_transporter-like_CS"/>
</dbReference>
<protein>
    <recommendedName>
        <fullName evidence="14">ABC transporter ATP-binding protein</fullName>
    </recommendedName>
</protein>
<keyword evidence="6" id="KW-0067">ATP-binding</keyword>
<dbReference type="AlphaFoldDB" id="A0A1L6ZL71"/>
<evidence type="ECO:0000313" key="13">
    <source>
        <dbReference type="Proteomes" id="UP000185426"/>
    </source>
</evidence>
<dbReference type="GO" id="GO:0005886">
    <property type="term" value="C:plasma membrane"/>
    <property type="evidence" value="ECO:0007669"/>
    <property type="project" value="UniProtKB-SubCell"/>
</dbReference>
<dbReference type="GO" id="GO:0015421">
    <property type="term" value="F:ABC-type oligopeptide transporter activity"/>
    <property type="evidence" value="ECO:0007669"/>
    <property type="project" value="TreeGrafter"/>
</dbReference>
<dbReference type="PROSITE" id="PS00211">
    <property type="entry name" value="ABC_TRANSPORTER_1"/>
    <property type="match status" value="1"/>
</dbReference>
<sequence>MRKNWLFLLITRQKWMLILALLLVLIEAAANLAMIGLQKWLIDDVLLNSGISQHFSQILMLFAIIFLVYVVMFVASPYVMHKNYLTIHHSLQKMMLDQLQQVSMRSYKTHPVSFYLHKLNQDVKTVAVTAALHIPKIVQTIFMAIVLSIILLSVSSVLFFLLLFASACYFIVGKKMAKTATNIAKDVQERRSDLFVHVEEGISSTREVVAFDRRKWEIGLYEKLFNKMMDRVMKEGKFQNKLLFLTEPLKWFGILSVLVFGTYQVAAGNMSIGLFVVIYQYASQLMKSYQELFQYVFEFFQQRASVHRIAEVLQMENEEKGTKRIDAVEDVVFEDVCFSYEQTSKGALDGLNLHIPKGRKVAIVGASGSGKSTISKLTLGLYRPDSGGILLNGVDLSEINPSHLLKRIAVVPQEPYFFPDTIRLNLIMGLHDVTEEQLEQACEVAQILSFIKGLEKGFDTVIGERGISLSGGQRQRLAIARALLKQADLLILDEATSALDRQTERKVQKGIDDAKGGGTLLVIAHRLSTIQNADLIYVLEGGAVQSCGTHEELMEASSHYRSLFMAQVITAS</sequence>
<comment type="subcellular location">
    <subcellularLocation>
        <location evidence="1">Cell membrane</location>
        <topology evidence="1">Multi-pass membrane protein</topology>
    </subcellularLocation>
</comment>
<dbReference type="Gene3D" id="3.40.50.300">
    <property type="entry name" value="P-loop containing nucleotide triphosphate hydrolases"/>
    <property type="match status" value="1"/>
</dbReference>
<feature type="transmembrane region" description="Helical" evidence="9">
    <location>
        <begin position="141"/>
        <end position="172"/>
    </location>
</feature>
<feature type="transmembrane region" description="Helical" evidence="9">
    <location>
        <begin position="54"/>
        <end position="75"/>
    </location>
</feature>
<keyword evidence="7 9" id="KW-1133">Transmembrane helix</keyword>
<dbReference type="InterPro" id="IPR027417">
    <property type="entry name" value="P-loop_NTPase"/>
</dbReference>
<dbReference type="InterPro" id="IPR003593">
    <property type="entry name" value="AAA+_ATPase"/>
</dbReference>
<dbReference type="PANTHER" id="PTHR43394:SF1">
    <property type="entry name" value="ATP-BINDING CASSETTE SUB-FAMILY B MEMBER 10, MITOCHONDRIAL"/>
    <property type="match status" value="1"/>
</dbReference>
<reference evidence="12 13" key="1">
    <citation type="submission" date="2016-05" db="EMBL/GenBank/DDBJ databases">
        <title>Complete Genome and Methylome Analysis of Psychrotrophic Bacterial Isolates from Antarctic Lake Untersee.</title>
        <authorList>
            <person name="Fomenkov A."/>
            <person name="Akimov V.N."/>
            <person name="Vasilyeva L.V."/>
            <person name="Andersen D."/>
            <person name="Vincze T."/>
            <person name="Roberts R.J."/>
        </authorList>
    </citation>
    <scope>NUCLEOTIDE SEQUENCE [LARGE SCALE GENOMIC DNA]</scope>
    <source>
        <strain evidence="12 13">U14-5</strain>
    </source>
</reference>
<feature type="domain" description="ABC transmembrane type-1" evidence="11">
    <location>
        <begin position="18"/>
        <end position="286"/>
    </location>
</feature>
<evidence type="ECO:0000256" key="1">
    <source>
        <dbReference type="ARBA" id="ARBA00004651"/>
    </source>
</evidence>
<dbReference type="SUPFAM" id="SSF52540">
    <property type="entry name" value="P-loop containing nucleoside triphosphate hydrolases"/>
    <property type="match status" value="1"/>
</dbReference>
<keyword evidence="3" id="KW-1003">Cell membrane</keyword>
<keyword evidence="2" id="KW-0813">Transport</keyword>
<evidence type="ECO:0000313" key="12">
    <source>
        <dbReference type="EMBL" id="APT47276.1"/>
    </source>
</evidence>
<evidence type="ECO:0008006" key="14">
    <source>
        <dbReference type="Google" id="ProtNLM"/>
    </source>
</evidence>
<dbReference type="GO" id="GO:0005524">
    <property type="term" value="F:ATP binding"/>
    <property type="evidence" value="ECO:0007669"/>
    <property type="project" value="UniProtKB-KW"/>
</dbReference>
<accession>A0A1L6ZL71</accession>
<evidence type="ECO:0000259" key="11">
    <source>
        <dbReference type="PROSITE" id="PS50929"/>
    </source>
</evidence>
<dbReference type="Pfam" id="PF00664">
    <property type="entry name" value="ABC_membrane"/>
    <property type="match status" value="1"/>
</dbReference>
<evidence type="ECO:0000259" key="10">
    <source>
        <dbReference type="PROSITE" id="PS50893"/>
    </source>
</evidence>
<dbReference type="RefSeq" id="WP_075623067.1">
    <property type="nucleotide sequence ID" value="NZ_CP015607.1"/>
</dbReference>
<dbReference type="Gene3D" id="1.20.1560.10">
    <property type="entry name" value="ABC transporter type 1, transmembrane domain"/>
    <property type="match status" value="1"/>
</dbReference>
<dbReference type="InterPro" id="IPR003439">
    <property type="entry name" value="ABC_transporter-like_ATP-bd"/>
</dbReference>
<dbReference type="PROSITE" id="PS50893">
    <property type="entry name" value="ABC_TRANSPORTER_2"/>
    <property type="match status" value="1"/>
</dbReference>
<dbReference type="CDD" id="cd07346">
    <property type="entry name" value="ABC_6TM_exporters"/>
    <property type="match status" value="1"/>
</dbReference>
<feature type="domain" description="ABC transporter" evidence="10">
    <location>
        <begin position="331"/>
        <end position="566"/>
    </location>
</feature>
<dbReference type="InterPro" id="IPR011527">
    <property type="entry name" value="ABC1_TM_dom"/>
</dbReference>
<keyword evidence="8 9" id="KW-0472">Membrane</keyword>
<dbReference type="FunFam" id="3.40.50.300:FF:000221">
    <property type="entry name" value="Multidrug ABC transporter ATP-binding protein"/>
    <property type="match status" value="1"/>
</dbReference>
<evidence type="ECO:0000256" key="2">
    <source>
        <dbReference type="ARBA" id="ARBA00022448"/>
    </source>
</evidence>
<evidence type="ECO:0000256" key="6">
    <source>
        <dbReference type="ARBA" id="ARBA00022840"/>
    </source>
</evidence>
<dbReference type="SUPFAM" id="SSF90123">
    <property type="entry name" value="ABC transporter transmembrane region"/>
    <property type="match status" value="1"/>
</dbReference>
<evidence type="ECO:0000256" key="4">
    <source>
        <dbReference type="ARBA" id="ARBA00022692"/>
    </source>
</evidence>
<dbReference type="SMART" id="SM00382">
    <property type="entry name" value="AAA"/>
    <property type="match status" value="1"/>
</dbReference>
<evidence type="ECO:0000256" key="5">
    <source>
        <dbReference type="ARBA" id="ARBA00022741"/>
    </source>
</evidence>
<dbReference type="InterPro" id="IPR036640">
    <property type="entry name" value="ABC1_TM_sf"/>
</dbReference>
<dbReference type="InterPro" id="IPR039421">
    <property type="entry name" value="Type_1_exporter"/>
</dbReference>
<dbReference type="Pfam" id="PF00005">
    <property type="entry name" value="ABC_tran"/>
    <property type="match status" value="1"/>
</dbReference>